<dbReference type="STRING" id="1123024.GCA_000423625_03072"/>
<organism evidence="5 6">
    <name type="scientific">Pseudonocardia asaccharolytica DSM 44247 = NBRC 16224</name>
    <dbReference type="NCBI Taxonomy" id="1123024"/>
    <lineage>
        <taxon>Bacteria</taxon>
        <taxon>Bacillati</taxon>
        <taxon>Actinomycetota</taxon>
        <taxon>Actinomycetes</taxon>
        <taxon>Pseudonocardiales</taxon>
        <taxon>Pseudonocardiaceae</taxon>
        <taxon>Pseudonocardia</taxon>
    </lineage>
</organism>
<dbReference type="GO" id="GO:0052689">
    <property type="term" value="F:carboxylic ester hydrolase activity"/>
    <property type="evidence" value="ECO:0007669"/>
    <property type="project" value="UniProtKB-ARBA"/>
</dbReference>
<reference evidence="5 6" key="1">
    <citation type="submission" date="2019-07" db="EMBL/GenBank/DDBJ databases">
        <title>Whole genome shotgun sequence of Pseudonocardia asaccharolytica NBRC 16224.</title>
        <authorList>
            <person name="Hosoyama A."/>
            <person name="Uohara A."/>
            <person name="Ohji S."/>
            <person name="Ichikawa N."/>
        </authorList>
    </citation>
    <scope>NUCLEOTIDE SEQUENCE [LARGE SCALE GENOMIC DNA]</scope>
    <source>
        <strain evidence="5 6">NBRC 16224</strain>
    </source>
</reference>
<feature type="compositionally biased region" description="Basic and acidic residues" evidence="3">
    <location>
        <begin position="22"/>
        <end position="38"/>
    </location>
</feature>
<accession>A0A511CYW4</accession>
<dbReference type="SUPFAM" id="SSF53474">
    <property type="entry name" value="alpha/beta-Hydrolases"/>
    <property type="match status" value="1"/>
</dbReference>
<dbReference type="Pfam" id="PF12697">
    <property type="entry name" value="Abhydrolase_6"/>
    <property type="match status" value="1"/>
</dbReference>
<dbReference type="EMBL" id="BJVI01000011">
    <property type="protein sequence ID" value="GEL17740.1"/>
    <property type="molecule type" value="Genomic_DNA"/>
</dbReference>
<evidence type="ECO:0000256" key="2">
    <source>
        <dbReference type="ARBA" id="ARBA00038115"/>
    </source>
</evidence>
<evidence type="ECO:0000313" key="6">
    <source>
        <dbReference type="Proteomes" id="UP000321328"/>
    </source>
</evidence>
<dbReference type="PANTHER" id="PTHR22946">
    <property type="entry name" value="DIENELACTONE HYDROLASE DOMAIN-CONTAINING PROTEIN-RELATED"/>
    <property type="match status" value="1"/>
</dbReference>
<proteinExistence type="inferred from homology"/>
<dbReference type="Gene3D" id="1.10.10.800">
    <property type="match status" value="1"/>
</dbReference>
<dbReference type="InterPro" id="IPR050261">
    <property type="entry name" value="FrsA_esterase"/>
</dbReference>
<comment type="similarity">
    <text evidence="2">Belongs to the AB hydrolase superfamily. FUS2 hydrolase family.</text>
</comment>
<dbReference type="InterPro" id="IPR000073">
    <property type="entry name" value="AB_hydrolase_1"/>
</dbReference>
<evidence type="ECO:0000313" key="5">
    <source>
        <dbReference type="EMBL" id="GEL17740.1"/>
    </source>
</evidence>
<feature type="domain" description="AB hydrolase-1" evidence="4">
    <location>
        <begin position="70"/>
        <end position="313"/>
    </location>
</feature>
<evidence type="ECO:0000256" key="3">
    <source>
        <dbReference type="SAM" id="MobiDB-lite"/>
    </source>
</evidence>
<protein>
    <recommendedName>
        <fullName evidence="4">AB hydrolase-1 domain-containing protein</fullName>
    </recommendedName>
</protein>
<dbReference type="Gene3D" id="3.40.50.1820">
    <property type="entry name" value="alpha/beta hydrolase"/>
    <property type="match status" value="1"/>
</dbReference>
<gene>
    <name evidence="5" type="ORF">PA7_15770</name>
</gene>
<dbReference type="PANTHER" id="PTHR22946:SF9">
    <property type="entry name" value="POLYKETIDE TRANSFERASE AF380"/>
    <property type="match status" value="1"/>
</dbReference>
<dbReference type="AlphaFoldDB" id="A0A511CYW4"/>
<keyword evidence="6" id="KW-1185">Reference proteome</keyword>
<evidence type="ECO:0000259" key="4">
    <source>
        <dbReference type="Pfam" id="PF12697"/>
    </source>
</evidence>
<dbReference type="Proteomes" id="UP000321328">
    <property type="component" value="Unassembled WGS sequence"/>
</dbReference>
<dbReference type="InterPro" id="IPR029058">
    <property type="entry name" value="AB_hydrolase_fold"/>
</dbReference>
<evidence type="ECO:0000256" key="1">
    <source>
        <dbReference type="ARBA" id="ARBA00022801"/>
    </source>
</evidence>
<feature type="region of interest" description="Disordered" evidence="3">
    <location>
        <begin position="1"/>
        <end position="38"/>
    </location>
</feature>
<comment type="caution">
    <text evidence="5">The sequence shown here is derived from an EMBL/GenBank/DDBJ whole genome shotgun (WGS) entry which is preliminary data.</text>
</comment>
<name>A0A511CYW4_9PSEU</name>
<keyword evidence="1" id="KW-0378">Hydrolase</keyword>
<sequence>MAGSLSRGLPMNTRASLSSPKATRDTYSRRTPCDREEAGMTRNDIEFDAEGTTLRGWFYRAEGAGRRPTIVMAHGFSAVKEMYLDSFAEVFAAAGLNVLVFDNRNFGASDGEPRYEIDPWAQVRDYRHAITYAGTLDDVDATRIGAWGSSYSGGHVLVLGAIDRRVKAVVAQVPLVSGSANLAELVRADFRAGFRELFDADRAARFAGDPPAMVPVVAEDLFAPSALPTPDSYQWFTETGKTRAPAWHNEVTLRTVEMLGEYEPGSYIARISPTPLLLIVAREDHLTPAHLAIDAFERAREPKRLVILPGGHFDAYVAGFEAASAPARDWFVEHLR</sequence>